<proteinExistence type="predicted"/>
<reference evidence="2" key="1">
    <citation type="journal article" date="2022" name="bioRxiv">
        <title>Sequencing and chromosome-scale assembly of the giantPleurodeles waltlgenome.</title>
        <authorList>
            <person name="Brown T."/>
            <person name="Elewa A."/>
            <person name="Iarovenko S."/>
            <person name="Subramanian E."/>
            <person name="Araus A.J."/>
            <person name="Petzold A."/>
            <person name="Susuki M."/>
            <person name="Suzuki K.-i.T."/>
            <person name="Hayashi T."/>
            <person name="Toyoda A."/>
            <person name="Oliveira C."/>
            <person name="Osipova E."/>
            <person name="Leigh N.D."/>
            <person name="Simon A."/>
            <person name="Yun M.H."/>
        </authorList>
    </citation>
    <scope>NUCLEOTIDE SEQUENCE</scope>
    <source>
        <strain evidence="2">20211129_DDA</strain>
        <tissue evidence="2">Liver</tissue>
    </source>
</reference>
<dbReference type="AlphaFoldDB" id="A0AAV7RSJ2"/>
<evidence type="ECO:0000313" key="2">
    <source>
        <dbReference type="EMBL" id="KAJ1155766.1"/>
    </source>
</evidence>
<sequence length="232" mass="24672">MKGGPKLGRLSASAGARSPNQLPTGPRRGNSAALQSKRPGGRYRPQAPWDQRNVAKMAVSRLQQKGGRRPPAPAQIHVSAGARDARTSWRKAPWAPGSAAPAARSCRILSTPQHPEHGGEANATRGSRSPWLQLRQPHDHRASWGSRGQCVPTRPQYEAGGRCAPPAHVQKEAPASSLPGSSNAVSGVVVRAGGCEKRINTAFLVPRRQSLTVWQPSYGKAKPGLPVFVALL</sequence>
<evidence type="ECO:0000256" key="1">
    <source>
        <dbReference type="SAM" id="MobiDB-lite"/>
    </source>
</evidence>
<feature type="region of interest" description="Disordered" evidence="1">
    <location>
        <begin position="157"/>
        <end position="183"/>
    </location>
</feature>
<name>A0AAV7RSJ2_PLEWA</name>
<dbReference type="Proteomes" id="UP001066276">
    <property type="component" value="Chromosome 5"/>
</dbReference>
<accession>A0AAV7RSJ2</accession>
<organism evidence="2 3">
    <name type="scientific">Pleurodeles waltl</name>
    <name type="common">Iberian ribbed newt</name>
    <dbReference type="NCBI Taxonomy" id="8319"/>
    <lineage>
        <taxon>Eukaryota</taxon>
        <taxon>Metazoa</taxon>
        <taxon>Chordata</taxon>
        <taxon>Craniata</taxon>
        <taxon>Vertebrata</taxon>
        <taxon>Euteleostomi</taxon>
        <taxon>Amphibia</taxon>
        <taxon>Batrachia</taxon>
        <taxon>Caudata</taxon>
        <taxon>Salamandroidea</taxon>
        <taxon>Salamandridae</taxon>
        <taxon>Pleurodelinae</taxon>
        <taxon>Pleurodeles</taxon>
    </lineage>
</organism>
<gene>
    <name evidence="2" type="ORF">NDU88_008495</name>
</gene>
<evidence type="ECO:0000313" key="3">
    <source>
        <dbReference type="Proteomes" id="UP001066276"/>
    </source>
</evidence>
<protein>
    <submittedName>
        <fullName evidence="2">Uncharacterized protein</fullName>
    </submittedName>
</protein>
<comment type="caution">
    <text evidence="2">The sequence shown here is derived from an EMBL/GenBank/DDBJ whole genome shotgun (WGS) entry which is preliminary data.</text>
</comment>
<keyword evidence="3" id="KW-1185">Reference proteome</keyword>
<feature type="region of interest" description="Disordered" evidence="1">
    <location>
        <begin position="1"/>
        <end position="100"/>
    </location>
</feature>
<dbReference type="EMBL" id="JANPWB010000009">
    <property type="protein sequence ID" value="KAJ1155766.1"/>
    <property type="molecule type" value="Genomic_DNA"/>
</dbReference>